<reference evidence="1 2" key="1">
    <citation type="submission" date="2015-04" db="EMBL/GenBank/DDBJ databases">
        <title>The draft genome sequence of Erythrobacr gangjinensis K7-2.</title>
        <authorList>
            <person name="Zhuang L."/>
            <person name="Liu Y."/>
            <person name="Shao Z."/>
        </authorList>
    </citation>
    <scope>NUCLEOTIDE SEQUENCE [LARGE SCALE GENOMIC DNA]</scope>
    <source>
        <strain evidence="1 2">K7-2</strain>
    </source>
</reference>
<comment type="caution">
    <text evidence="1">The sequence shown here is derived from an EMBL/GenBank/DDBJ whole genome shotgun (WGS) entry which is preliminary data.</text>
</comment>
<keyword evidence="2" id="KW-1185">Reference proteome</keyword>
<accession>A0A0G9MM52</accession>
<protein>
    <submittedName>
        <fullName evidence="1">Uncharacterized protein</fullName>
    </submittedName>
</protein>
<organism evidence="1 2">
    <name type="scientific">Aurantiacibacter gangjinensis</name>
    <dbReference type="NCBI Taxonomy" id="502682"/>
    <lineage>
        <taxon>Bacteria</taxon>
        <taxon>Pseudomonadati</taxon>
        <taxon>Pseudomonadota</taxon>
        <taxon>Alphaproteobacteria</taxon>
        <taxon>Sphingomonadales</taxon>
        <taxon>Erythrobacteraceae</taxon>
        <taxon>Aurantiacibacter</taxon>
    </lineage>
</organism>
<dbReference type="KEGG" id="egn:BMF35_a0951"/>
<evidence type="ECO:0000313" key="1">
    <source>
        <dbReference type="EMBL" id="KLE31772.1"/>
    </source>
</evidence>
<dbReference type="AlphaFoldDB" id="A0A0G9MM52"/>
<dbReference type="STRING" id="502682.BMF35_a0951"/>
<dbReference type="PATRIC" id="fig|502682.8.peg.1988"/>
<gene>
    <name evidence="1" type="ORF">AAW01_09730</name>
</gene>
<dbReference type="RefSeq" id="WP_047007122.1">
    <property type="nucleotide sequence ID" value="NZ_CP018097.1"/>
</dbReference>
<proteinExistence type="predicted"/>
<dbReference type="EMBL" id="LBHC01000002">
    <property type="protein sequence ID" value="KLE31772.1"/>
    <property type="molecule type" value="Genomic_DNA"/>
</dbReference>
<evidence type="ECO:0000313" key="2">
    <source>
        <dbReference type="Proteomes" id="UP000053070"/>
    </source>
</evidence>
<dbReference type="Proteomes" id="UP000053070">
    <property type="component" value="Unassembled WGS sequence"/>
</dbReference>
<name>A0A0G9MM52_9SPHN</name>
<sequence length="113" mass="12978">MSLAPNGYAGDIYWASVNASGGSQCDPGLGGAAREQFERYFEYRVETVMEAYEARYGPAQEFLVPTICRRWNGSDAAFFRNLRDERREFDRWLTRVEAGIESWDETGMERSTQ</sequence>